<dbReference type="InterPro" id="IPR057478">
    <property type="entry name" value="DAAF9_2"/>
</dbReference>
<dbReference type="Pfam" id="PF25204">
    <property type="entry name" value="DAAF9_2"/>
    <property type="match status" value="1"/>
</dbReference>
<proteinExistence type="predicted"/>
<evidence type="ECO:0000259" key="2">
    <source>
        <dbReference type="Pfam" id="PF25204"/>
    </source>
</evidence>
<dbReference type="OrthoDB" id="72033at2759"/>
<feature type="domain" description="DAAF9 N-terminal" evidence="1">
    <location>
        <begin position="4"/>
        <end position="187"/>
    </location>
</feature>
<name>A0A1V9YZS7_ACHHY</name>
<dbReference type="InterPro" id="IPR040342">
    <property type="entry name" value="DNAAF9"/>
</dbReference>
<dbReference type="EMBL" id="JNBR01000545">
    <property type="protein sequence ID" value="OQR91258.1"/>
    <property type="molecule type" value="Genomic_DNA"/>
</dbReference>
<dbReference type="CDD" id="cd22936">
    <property type="entry name" value="shulin_C20orf194-like"/>
    <property type="match status" value="1"/>
</dbReference>
<protein>
    <submittedName>
        <fullName evidence="3">Uncharacterized protein</fullName>
    </submittedName>
</protein>
<dbReference type="PANTHER" id="PTHR33664:SF1">
    <property type="entry name" value="DYNEIN AXONEMAL ASSEMBLY FACTOR 9"/>
    <property type="match status" value="1"/>
</dbReference>
<dbReference type="STRING" id="1202772.A0A1V9YZS7"/>
<evidence type="ECO:0000313" key="4">
    <source>
        <dbReference type="Proteomes" id="UP000243579"/>
    </source>
</evidence>
<accession>A0A1V9YZS7</accession>
<evidence type="ECO:0000313" key="3">
    <source>
        <dbReference type="EMBL" id="OQR91258.1"/>
    </source>
</evidence>
<dbReference type="InterPro" id="IPR056498">
    <property type="entry name" value="DAAF9_N"/>
</dbReference>
<dbReference type="PANTHER" id="PTHR33664">
    <property type="entry name" value="RCG26366"/>
    <property type="match status" value="1"/>
</dbReference>
<comment type="caution">
    <text evidence="3">The sequence shown here is derived from an EMBL/GenBank/DDBJ whole genome shotgun (WGS) entry which is preliminary data.</text>
</comment>
<organism evidence="3 4">
    <name type="scientific">Achlya hypogyna</name>
    <name type="common">Oomycete</name>
    <name type="synonym">Protoachlya hypogyna</name>
    <dbReference type="NCBI Taxonomy" id="1202772"/>
    <lineage>
        <taxon>Eukaryota</taxon>
        <taxon>Sar</taxon>
        <taxon>Stramenopiles</taxon>
        <taxon>Oomycota</taxon>
        <taxon>Saprolegniomycetes</taxon>
        <taxon>Saprolegniales</taxon>
        <taxon>Achlyaceae</taxon>
        <taxon>Achlya</taxon>
    </lineage>
</organism>
<dbReference type="Pfam" id="PF23281">
    <property type="entry name" value="DAAF9_N"/>
    <property type="match status" value="1"/>
</dbReference>
<feature type="domain" description="DAAF9" evidence="2">
    <location>
        <begin position="730"/>
        <end position="936"/>
    </location>
</feature>
<dbReference type="AlphaFoldDB" id="A0A1V9YZS7"/>
<sequence>MSESAFTGRDSFERVQQLQALVAESRFEALLLVGGADGLFSRGSQAALKYLFVGTSGQELLGEQVIPPAFESLEDVVVLVAPTRVAIYYTLDGDSASFLLPLLGGWRNVTEFVATDEQHQDDRELVKIRAFRDMVNPFRSVGVPVGSSDPMAVERWPLVQAFGLDDVSQKGFFTMRHEAVDAEASLLRRMMIVDNYVARRLVFEAAPALALHFTSCLTKLDHATDPDERHAKSELDWGEDLISFYEFGTIRHEARGLVAGCGRGARVLFGTRTAQPATAAADVCPHEAGVGSLGASHLLLTAEEPLTGLRFARTYFLGTGRTAPRVVDPDALVHPSLEKLDRYDDVKDNAEDTRLLIDAYVALLQAHKVAIDSFVAEAARHPRTSFLPSDPIYMGTGDVNLEAVKAATLAALQPLLAPLLIMYTLPATFADAGLSIEVECLDACGEPITSVAASAKWSQWYLTLALSHVPSQSVPGETLGSIVVGDTLLMQTNVPTDHVVVTGGFDYFKTWVQAGKEADFASHLNDVLASEHMLDETLGLGREVGNVIPKASLLLQSGLYPTIKGTLRTFSHGLVFQSPQLNPIVVSFPRHVASLRVVPTPHEELLLLIVDFANRQENPVVASVPVALEASAVALPLVAGTRMQTDVLRILDTWKASLVRHDIPFHRPLRDAGDRDVPPGFAPGVARVLGEDGAAAAKARLLPHGFISKAIAQVSTWVAPRSSAQLCVPVTVLLGVPGSDVQLLSAALADISGATNAWHHVVVDGRLVDQTALESSVMSSLHVKVGAALSAIAAQASWELRPRVLVTVVGYVDCITVAAAFQAPPAYWVLPTKLSTLTACLSGAALVQPGSTHPLPKLWDQLTAGFATHVVVTSTAELSRTALHRVRTRIDAANPFADVFCLRSTVFEGDASALLVLDAFKSSEREAYRDRYFPGWATARAEASPLGHAVGFTLGAAIDRARFLACVQHGLTPHASLKSVTPGPSLKPASELKGLRLAQSLAMAKVAQTLKVQSPAIPPERVAALVTACGAVWSVEATVAFTEDDAHGYAYLNSGTKAMLKPVADSSGTCSFVFTGAELNADALRALLLECCPAKHEAVRPLQPSISLAVKRELQAQHKGDPLPDGFVYDGTYYYDYFGGQYEFHPSIDTFVAAHMAKLVGDAARQNEELAQDRLRFEECTKRIV</sequence>
<gene>
    <name evidence="3" type="ORF">ACHHYP_04841</name>
</gene>
<reference evidence="3 4" key="1">
    <citation type="journal article" date="2014" name="Genome Biol. Evol.">
        <title>The secreted proteins of Achlya hypogyna and Thraustotheca clavata identify the ancestral oomycete secretome and reveal gene acquisitions by horizontal gene transfer.</title>
        <authorList>
            <person name="Misner I."/>
            <person name="Blouin N."/>
            <person name="Leonard G."/>
            <person name="Richards T.A."/>
            <person name="Lane C.E."/>
        </authorList>
    </citation>
    <scope>NUCLEOTIDE SEQUENCE [LARGE SCALE GENOMIC DNA]</scope>
    <source>
        <strain evidence="3 4">ATCC 48635</strain>
    </source>
</reference>
<keyword evidence="4" id="KW-1185">Reference proteome</keyword>
<evidence type="ECO:0000259" key="1">
    <source>
        <dbReference type="Pfam" id="PF23281"/>
    </source>
</evidence>
<dbReference type="Proteomes" id="UP000243579">
    <property type="component" value="Unassembled WGS sequence"/>
</dbReference>